<feature type="compositionally biased region" description="Basic and acidic residues" evidence="1">
    <location>
        <begin position="65"/>
        <end position="78"/>
    </location>
</feature>
<name>A0A1L9X8X7_ASPA1</name>
<gene>
    <name evidence="2" type="ORF">ASPACDRAFT_109671</name>
</gene>
<sequence>MRLRETIRLPNRLNEEAQTYTTPRRAPCRVISSYQSQTDTFNPNLTPAAFPTLDRPRHPQLRTDNQTHEDKNNDSRKRSYECMINDDDDVDGAESRAECEEIPVEQIENLIANNGELNLIYVKNMAIMARAESESATFEKSMEDSDTDEEEDEELVVEPLTVRFLCIFGEGPDSESEGLTRRV</sequence>
<dbReference type="RefSeq" id="XP_020061127.1">
    <property type="nucleotide sequence ID" value="XM_020195415.1"/>
</dbReference>
<proteinExistence type="predicted"/>
<feature type="compositionally biased region" description="Acidic residues" evidence="1">
    <location>
        <begin position="144"/>
        <end position="154"/>
    </location>
</feature>
<reference evidence="3" key="1">
    <citation type="journal article" date="2017" name="Genome Biol.">
        <title>Comparative genomics reveals high biological diversity and specific adaptations in the industrially and medically important fungal genus Aspergillus.</title>
        <authorList>
            <person name="de Vries R.P."/>
            <person name="Riley R."/>
            <person name="Wiebenga A."/>
            <person name="Aguilar-Osorio G."/>
            <person name="Amillis S."/>
            <person name="Uchima C.A."/>
            <person name="Anderluh G."/>
            <person name="Asadollahi M."/>
            <person name="Askin M."/>
            <person name="Barry K."/>
            <person name="Battaglia E."/>
            <person name="Bayram O."/>
            <person name="Benocci T."/>
            <person name="Braus-Stromeyer S.A."/>
            <person name="Caldana C."/>
            <person name="Canovas D."/>
            <person name="Cerqueira G.C."/>
            <person name="Chen F."/>
            <person name="Chen W."/>
            <person name="Choi C."/>
            <person name="Clum A."/>
            <person name="Dos Santos R.A."/>
            <person name="Damasio A.R."/>
            <person name="Diallinas G."/>
            <person name="Emri T."/>
            <person name="Fekete E."/>
            <person name="Flipphi M."/>
            <person name="Freyberg S."/>
            <person name="Gallo A."/>
            <person name="Gournas C."/>
            <person name="Habgood R."/>
            <person name="Hainaut M."/>
            <person name="Harispe M.L."/>
            <person name="Henrissat B."/>
            <person name="Hilden K.S."/>
            <person name="Hope R."/>
            <person name="Hossain A."/>
            <person name="Karabika E."/>
            <person name="Karaffa L."/>
            <person name="Karanyi Z."/>
            <person name="Krasevec N."/>
            <person name="Kuo A."/>
            <person name="Kusch H."/>
            <person name="LaButti K."/>
            <person name="Lagendijk E.L."/>
            <person name="Lapidus A."/>
            <person name="Levasseur A."/>
            <person name="Lindquist E."/>
            <person name="Lipzen A."/>
            <person name="Logrieco A.F."/>
            <person name="MacCabe A."/>
            <person name="Maekelae M.R."/>
            <person name="Malavazi I."/>
            <person name="Melin P."/>
            <person name="Meyer V."/>
            <person name="Mielnichuk N."/>
            <person name="Miskei M."/>
            <person name="Molnar A.P."/>
            <person name="Mule G."/>
            <person name="Ngan C.Y."/>
            <person name="Orejas M."/>
            <person name="Orosz E."/>
            <person name="Ouedraogo J.P."/>
            <person name="Overkamp K.M."/>
            <person name="Park H.-S."/>
            <person name="Perrone G."/>
            <person name="Piumi F."/>
            <person name="Punt P.J."/>
            <person name="Ram A.F."/>
            <person name="Ramon A."/>
            <person name="Rauscher S."/>
            <person name="Record E."/>
            <person name="Riano-Pachon D.M."/>
            <person name="Robert V."/>
            <person name="Roehrig J."/>
            <person name="Ruller R."/>
            <person name="Salamov A."/>
            <person name="Salih N.S."/>
            <person name="Samson R.A."/>
            <person name="Sandor E."/>
            <person name="Sanguinetti M."/>
            <person name="Schuetze T."/>
            <person name="Sepcic K."/>
            <person name="Shelest E."/>
            <person name="Sherlock G."/>
            <person name="Sophianopoulou V."/>
            <person name="Squina F.M."/>
            <person name="Sun H."/>
            <person name="Susca A."/>
            <person name="Todd R.B."/>
            <person name="Tsang A."/>
            <person name="Unkles S.E."/>
            <person name="van de Wiele N."/>
            <person name="van Rossen-Uffink D."/>
            <person name="Oliveira J.V."/>
            <person name="Vesth T.C."/>
            <person name="Visser J."/>
            <person name="Yu J.-H."/>
            <person name="Zhou M."/>
            <person name="Andersen M.R."/>
            <person name="Archer D.B."/>
            <person name="Baker S.E."/>
            <person name="Benoit I."/>
            <person name="Brakhage A.A."/>
            <person name="Braus G.H."/>
            <person name="Fischer R."/>
            <person name="Frisvad J.C."/>
            <person name="Goldman G.H."/>
            <person name="Houbraken J."/>
            <person name="Oakley B."/>
            <person name="Pocsi I."/>
            <person name="Scazzocchio C."/>
            <person name="Seiboth B."/>
            <person name="vanKuyk P.A."/>
            <person name="Wortman J."/>
            <person name="Dyer P.S."/>
            <person name="Grigoriev I.V."/>
        </authorList>
    </citation>
    <scope>NUCLEOTIDE SEQUENCE [LARGE SCALE GENOMIC DNA]</scope>
    <source>
        <strain evidence="3">ATCC 16872 / CBS 172.66 / WB 5094</strain>
    </source>
</reference>
<dbReference type="STRING" id="690307.A0A1L9X8X7"/>
<evidence type="ECO:0000256" key="1">
    <source>
        <dbReference type="SAM" id="MobiDB-lite"/>
    </source>
</evidence>
<dbReference type="EMBL" id="KV878970">
    <property type="protein sequence ID" value="OJK04788.1"/>
    <property type="molecule type" value="Genomic_DNA"/>
</dbReference>
<feature type="region of interest" description="Disordered" evidence="1">
    <location>
        <begin position="1"/>
        <end position="21"/>
    </location>
</feature>
<dbReference type="OrthoDB" id="5378502at2759"/>
<dbReference type="AlphaFoldDB" id="A0A1L9X8X7"/>
<keyword evidence="3" id="KW-1185">Reference proteome</keyword>
<evidence type="ECO:0000313" key="2">
    <source>
        <dbReference type="EMBL" id="OJK04788.1"/>
    </source>
</evidence>
<dbReference type="Proteomes" id="UP000184546">
    <property type="component" value="Unassembled WGS sequence"/>
</dbReference>
<feature type="region of interest" description="Disordered" evidence="1">
    <location>
        <begin position="134"/>
        <end position="154"/>
    </location>
</feature>
<feature type="region of interest" description="Disordered" evidence="1">
    <location>
        <begin position="37"/>
        <end position="78"/>
    </location>
</feature>
<dbReference type="GeneID" id="30969229"/>
<evidence type="ECO:0000313" key="3">
    <source>
        <dbReference type="Proteomes" id="UP000184546"/>
    </source>
</evidence>
<dbReference type="VEuPathDB" id="FungiDB:ASPACDRAFT_109671"/>
<organism evidence="2 3">
    <name type="scientific">Aspergillus aculeatus (strain ATCC 16872 / CBS 172.66 / WB 5094)</name>
    <dbReference type="NCBI Taxonomy" id="690307"/>
    <lineage>
        <taxon>Eukaryota</taxon>
        <taxon>Fungi</taxon>
        <taxon>Dikarya</taxon>
        <taxon>Ascomycota</taxon>
        <taxon>Pezizomycotina</taxon>
        <taxon>Eurotiomycetes</taxon>
        <taxon>Eurotiomycetidae</taxon>
        <taxon>Eurotiales</taxon>
        <taxon>Aspergillaceae</taxon>
        <taxon>Aspergillus</taxon>
        <taxon>Aspergillus subgen. Circumdati</taxon>
    </lineage>
</organism>
<protein>
    <submittedName>
        <fullName evidence="2">Uncharacterized protein</fullName>
    </submittedName>
</protein>
<accession>A0A1L9X8X7</accession>